<keyword evidence="1" id="KW-0812">Transmembrane</keyword>
<feature type="transmembrane region" description="Helical" evidence="1">
    <location>
        <begin position="74"/>
        <end position="95"/>
    </location>
</feature>
<protein>
    <submittedName>
        <fullName evidence="3">DUF2157 domain-containing protein</fullName>
    </submittedName>
</protein>
<evidence type="ECO:0000313" key="4">
    <source>
        <dbReference type="Proteomes" id="UP001519667"/>
    </source>
</evidence>
<feature type="transmembrane region" description="Helical" evidence="1">
    <location>
        <begin position="274"/>
        <end position="292"/>
    </location>
</feature>
<evidence type="ECO:0000259" key="2">
    <source>
        <dbReference type="Pfam" id="PF09925"/>
    </source>
</evidence>
<name>A0ABS5XGM1_9GAMM</name>
<sequence>MPPLTRDQAQQRADDIQAFYREVERLHEEQALLLPPEQLDRLGGHHQRLLADFRAAYDIDQDAQARRLSLSMRIASLLGALALAASLLFFFYQFWGLFTETAQVCILAGSSIGTLLLTFLVRQRDPSGYFCRLAATLAFACFVLNISMLGQIFNITPSDRALLPWAAYALLLAYACESRLLLGAGLVCILALIATRLASWTGFYWLDVVERPEHLLPAALLIFLVPLFISQARYQGFASTYRVIGLLGLFIPVLALANWSNGSYLPFDDDLVEGFYQLLGFTGAALTIWFGNRRDWPEVVHTGLLFFVIFLYIKLFDWWWEVMPKYLFFLVLGLVAVLILLVLGRLRRVQGRKGGTAA</sequence>
<keyword evidence="4" id="KW-1185">Reference proteome</keyword>
<keyword evidence="1" id="KW-1133">Transmembrane helix</keyword>
<accession>A0ABS5XGM1</accession>
<comment type="caution">
    <text evidence="3">The sequence shown here is derived from an EMBL/GenBank/DDBJ whole genome shotgun (WGS) entry which is preliminary data.</text>
</comment>
<dbReference type="Pfam" id="PF09925">
    <property type="entry name" value="DUF2157"/>
    <property type="match status" value="1"/>
</dbReference>
<dbReference type="Proteomes" id="UP001519667">
    <property type="component" value="Unassembled WGS sequence"/>
</dbReference>
<feature type="domain" description="DUF2157" evidence="2">
    <location>
        <begin position="54"/>
        <end position="181"/>
    </location>
</feature>
<feature type="transmembrane region" description="Helical" evidence="1">
    <location>
        <begin position="212"/>
        <end position="229"/>
    </location>
</feature>
<reference evidence="3 4" key="1">
    <citation type="submission" date="2021-04" db="EMBL/GenBank/DDBJ databases">
        <title>Pseudomonas boanensis sp. nov., a bacterium isolated from river water used for household purposes in Boane District, Mozambique.</title>
        <authorList>
            <person name="Nicklasson M."/>
            <person name="Martin-Rodriguez A.J."/>
            <person name="Thorell K."/>
            <person name="Neves L."/>
            <person name="Mussagy A."/>
            <person name="Rydberg H.A."/>
            <person name="Hernroth B."/>
            <person name="Svensson-Stadler L."/>
            <person name="Sjoling A."/>
        </authorList>
    </citation>
    <scope>NUCLEOTIDE SEQUENCE [LARGE SCALE GENOMIC DNA]</scope>
    <source>
        <strain evidence="3 4">DB1</strain>
    </source>
</reference>
<feature type="transmembrane region" description="Helical" evidence="1">
    <location>
        <begin position="133"/>
        <end position="155"/>
    </location>
</feature>
<gene>
    <name evidence="3" type="ORF">J7302_12020</name>
</gene>
<dbReference type="EMBL" id="JAGTIS010000005">
    <property type="protein sequence ID" value="MBT8766841.1"/>
    <property type="molecule type" value="Genomic_DNA"/>
</dbReference>
<evidence type="ECO:0000256" key="1">
    <source>
        <dbReference type="SAM" id="Phobius"/>
    </source>
</evidence>
<feature type="transmembrane region" description="Helical" evidence="1">
    <location>
        <begin position="241"/>
        <end position="259"/>
    </location>
</feature>
<organism evidence="3 4">
    <name type="scientific">Metapseudomonas boanensis</name>
    <dbReference type="NCBI Taxonomy" id="2822138"/>
    <lineage>
        <taxon>Bacteria</taxon>
        <taxon>Pseudomonadati</taxon>
        <taxon>Pseudomonadota</taxon>
        <taxon>Gammaproteobacteria</taxon>
        <taxon>Pseudomonadales</taxon>
        <taxon>Pseudomonadaceae</taxon>
        <taxon>Metapseudomonas</taxon>
    </lineage>
</organism>
<dbReference type="RefSeq" id="WP_215374393.1">
    <property type="nucleotide sequence ID" value="NZ_JAGTIS010000005.1"/>
</dbReference>
<keyword evidence="1" id="KW-0472">Membrane</keyword>
<dbReference type="InterPro" id="IPR018677">
    <property type="entry name" value="DUF2157"/>
</dbReference>
<evidence type="ECO:0000313" key="3">
    <source>
        <dbReference type="EMBL" id="MBT8766841.1"/>
    </source>
</evidence>
<feature type="transmembrane region" description="Helical" evidence="1">
    <location>
        <begin position="161"/>
        <end position="177"/>
    </location>
</feature>
<feature type="transmembrane region" description="Helical" evidence="1">
    <location>
        <begin position="101"/>
        <end position="121"/>
    </location>
</feature>
<proteinExistence type="predicted"/>
<feature type="transmembrane region" description="Helical" evidence="1">
    <location>
        <begin position="299"/>
        <end position="320"/>
    </location>
</feature>
<feature type="transmembrane region" description="Helical" evidence="1">
    <location>
        <begin position="184"/>
        <end position="206"/>
    </location>
</feature>
<feature type="transmembrane region" description="Helical" evidence="1">
    <location>
        <begin position="326"/>
        <end position="343"/>
    </location>
</feature>